<organism evidence="1 2">
    <name type="scientific">Filomicrobium insigne</name>
    <dbReference type="NCBI Taxonomy" id="418854"/>
    <lineage>
        <taxon>Bacteria</taxon>
        <taxon>Pseudomonadati</taxon>
        <taxon>Pseudomonadota</taxon>
        <taxon>Alphaproteobacteria</taxon>
        <taxon>Hyphomicrobiales</taxon>
        <taxon>Hyphomicrobiaceae</taxon>
        <taxon>Filomicrobium</taxon>
    </lineage>
</organism>
<evidence type="ECO:0000313" key="2">
    <source>
        <dbReference type="Proteomes" id="UP000198795"/>
    </source>
</evidence>
<dbReference type="Proteomes" id="UP000198795">
    <property type="component" value="Unassembled WGS sequence"/>
</dbReference>
<proteinExistence type="predicted"/>
<dbReference type="EMBL" id="FNJC01000001">
    <property type="protein sequence ID" value="SDO33294.1"/>
    <property type="molecule type" value="Genomic_DNA"/>
</dbReference>
<comment type="caution">
    <text evidence="1">The sequence shown here is derived from an EMBL/GenBank/DDBJ whole genome shotgun (WGS) entry which is preliminary data.</text>
</comment>
<evidence type="ECO:0008006" key="3">
    <source>
        <dbReference type="Google" id="ProtNLM"/>
    </source>
</evidence>
<keyword evidence="2" id="KW-1185">Reference proteome</keyword>
<reference evidence="1 2" key="1">
    <citation type="submission" date="2016-10" db="EMBL/GenBank/DDBJ databases">
        <authorList>
            <person name="Varghese N."/>
            <person name="Submissions S."/>
        </authorList>
    </citation>
    <scope>NUCLEOTIDE SEQUENCE [LARGE SCALE GENOMIC DNA]</scope>
    <source>
        <strain evidence="1 2">CGMCC 1.6497</strain>
    </source>
</reference>
<evidence type="ECO:0000313" key="1">
    <source>
        <dbReference type="EMBL" id="SDO33294.1"/>
    </source>
</evidence>
<dbReference type="RefSeq" id="WP_090226848.1">
    <property type="nucleotide sequence ID" value="NZ_FNJC01000001.1"/>
</dbReference>
<protein>
    <recommendedName>
        <fullName evidence="3">DUF2946 domain-containing protein</fullName>
    </recommendedName>
</protein>
<name>A0A1H0IP71_9HYPH</name>
<accession>A0A1H0IP71</accession>
<dbReference type="InterPro" id="IPR021333">
    <property type="entry name" value="DUF2946"/>
</dbReference>
<dbReference type="Pfam" id="PF11162">
    <property type="entry name" value="DUF2946"/>
    <property type="match status" value="1"/>
</dbReference>
<gene>
    <name evidence="1" type="ORF">SAMN04488061_0915</name>
</gene>
<sequence>MVSAVALFAMALRLVVAFLFVPTTVISGVPAEAGYEVVLCTEHGPMQIAINENDGQSSHDDQRKPRICPFCYAGAGIPFALAAELPPPPPSVGFAPREPRTVAVFPRHPRIYAPMARGPPQQIA</sequence>